<dbReference type="EMBL" id="JH432147">
    <property type="status" value="NOT_ANNOTATED_CDS"/>
    <property type="molecule type" value="Genomic_DNA"/>
</dbReference>
<evidence type="ECO:0000313" key="2">
    <source>
        <dbReference type="EnsemblMetazoa" id="SMAR012472-PA"/>
    </source>
</evidence>
<accession>T1JF63</accession>
<reference evidence="2" key="2">
    <citation type="submission" date="2015-02" db="UniProtKB">
        <authorList>
            <consortium name="EnsemblMetazoa"/>
        </authorList>
    </citation>
    <scope>IDENTIFICATION</scope>
</reference>
<evidence type="ECO:0000256" key="1">
    <source>
        <dbReference type="SAM" id="MobiDB-lite"/>
    </source>
</evidence>
<feature type="region of interest" description="Disordered" evidence="1">
    <location>
        <begin position="123"/>
        <end position="170"/>
    </location>
</feature>
<reference evidence="3" key="1">
    <citation type="submission" date="2011-05" db="EMBL/GenBank/DDBJ databases">
        <authorList>
            <person name="Richards S.R."/>
            <person name="Qu J."/>
            <person name="Jiang H."/>
            <person name="Jhangiani S.N."/>
            <person name="Agravi P."/>
            <person name="Goodspeed R."/>
            <person name="Gross S."/>
            <person name="Mandapat C."/>
            <person name="Jackson L."/>
            <person name="Mathew T."/>
            <person name="Pu L."/>
            <person name="Thornton R."/>
            <person name="Saada N."/>
            <person name="Wilczek-Boney K.B."/>
            <person name="Lee S."/>
            <person name="Kovar C."/>
            <person name="Wu Y."/>
            <person name="Scherer S.E."/>
            <person name="Worley K.C."/>
            <person name="Muzny D.M."/>
            <person name="Gibbs R."/>
        </authorList>
    </citation>
    <scope>NUCLEOTIDE SEQUENCE</scope>
    <source>
        <strain evidence="3">Brora</strain>
    </source>
</reference>
<proteinExistence type="predicted"/>
<feature type="compositionally biased region" description="Basic residues" evidence="1">
    <location>
        <begin position="1"/>
        <end position="13"/>
    </location>
</feature>
<dbReference type="EnsemblMetazoa" id="SMAR012472-RA">
    <property type="protein sequence ID" value="SMAR012472-PA"/>
    <property type="gene ID" value="SMAR012472"/>
</dbReference>
<feature type="compositionally biased region" description="Low complexity" evidence="1">
    <location>
        <begin position="150"/>
        <end position="166"/>
    </location>
</feature>
<evidence type="ECO:0000313" key="3">
    <source>
        <dbReference type="Proteomes" id="UP000014500"/>
    </source>
</evidence>
<feature type="compositionally biased region" description="Basic and acidic residues" evidence="1">
    <location>
        <begin position="23"/>
        <end position="41"/>
    </location>
</feature>
<organism evidence="2 3">
    <name type="scientific">Strigamia maritima</name>
    <name type="common">European centipede</name>
    <name type="synonym">Geophilus maritimus</name>
    <dbReference type="NCBI Taxonomy" id="126957"/>
    <lineage>
        <taxon>Eukaryota</taxon>
        <taxon>Metazoa</taxon>
        <taxon>Ecdysozoa</taxon>
        <taxon>Arthropoda</taxon>
        <taxon>Myriapoda</taxon>
        <taxon>Chilopoda</taxon>
        <taxon>Pleurostigmophora</taxon>
        <taxon>Geophilomorpha</taxon>
        <taxon>Linotaeniidae</taxon>
        <taxon>Strigamia</taxon>
    </lineage>
</organism>
<feature type="region of interest" description="Disordered" evidence="1">
    <location>
        <begin position="58"/>
        <end position="106"/>
    </location>
</feature>
<feature type="compositionally biased region" description="Polar residues" evidence="1">
    <location>
        <begin position="90"/>
        <end position="106"/>
    </location>
</feature>
<keyword evidence="3" id="KW-1185">Reference proteome</keyword>
<dbReference type="Proteomes" id="UP000014500">
    <property type="component" value="Unassembled WGS sequence"/>
</dbReference>
<feature type="region of interest" description="Disordered" evidence="1">
    <location>
        <begin position="1"/>
        <end position="41"/>
    </location>
</feature>
<name>T1JF63_STRMM</name>
<feature type="compositionally biased region" description="Low complexity" evidence="1">
    <location>
        <begin position="133"/>
        <end position="142"/>
    </location>
</feature>
<dbReference type="AlphaFoldDB" id="T1JF63"/>
<feature type="compositionally biased region" description="Basic and acidic residues" evidence="1">
    <location>
        <begin position="78"/>
        <end position="89"/>
    </location>
</feature>
<sequence length="408" mass="46598">MAAQKGKGKHSRNTSKSSIDNSEWEKESITDASSEGEKPLLKRGDFICSTGHNLHLKEDFEPNQTLLVGRKVRNKKQKPVDKKSNDSHSLKSFPSDLTLSSQASSTSPTLPAILKLKHLQTVPEEAETRHYPRSYYPYAPSPTLSDFDSPRTPSSTSSSKTATPTTTRKKMGLLGRLWTSEDPPQQPINKKLDFFDIAARSVNRNRNIVDTYEPYTYNESPKQLRKQYSTGSLPRSSHGRLLLPRESVVHPTGLFDEPLEDETTSYATVFDPRTGRQSLVRRDSIIHPNQDGVHEDRLTRRRNSIVRPLQTEPSISHVEEMDRRREESIKRHLLGRQTPVRSLGVSFAPTEFLPSPKYINGRFEVPWETQHKPGLFDAIRWKLTSTDRSRVPKDDVIEENFAYYETKF</sequence>
<dbReference type="HOGENOM" id="CLU_674969_0_0_1"/>
<protein>
    <submittedName>
        <fullName evidence="2">Uncharacterized protein</fullName>
    </submittedName>
</protein>